<organism evidence="4 5">
    <name type="scientific">Cephalotrichum gorgonifer</name>
    <dbReference type="NCBI Taxonomy" id="2041049"/>
    <lineage>
        <taxon>Eukaryota</taxon>
        <taxon>Fungi</taxon>
        <taxon>Dikarya</taxon>
        <taxon>Ascomycota</taxon>
        <taxon>Pezizomycotina</taxon>
        <taxon>Sordariomycetes</taxon>
        <taxon>Hypocreomycetidae</taxon>
        <taxon>Microascales</taxon>
        <taxon>Microascaceae</taxon>
        <taxon>Cephalotrichum</taxon>
    </lineage>
</organism>
<dbReference type="EMBL" id="ONZQ02000021">
    <property type="protein sequence ID" value="SPO07553.1"/>
    <property type="molecule type" value="Genomic_DNA"/>
</dbReference>
<dbReference type="PANTHER" id="PTHR13639:SF2">
    <property type="entry name" value="CYTOCHROME C OXIDASE ASSEMBLY FACTOR 4 HOMOLOG, MITOCHONDRIAL"/>
    <property type="match status" value="1"/>
</dbReference>
<dbReference type="PROSITE" id="PS51808">
    <property type="entry name" value="CHCH"/>
    <property type="match status" value="1"/>
</dbReference>
<comment type="caution">
    <text evidence="4">The sequence shown here is derived from an EMBL/GenBank/DDBJ whole genome shotgun (WGS) entry which is preliminary data.</text>
</comment>
<reference evidence="4" key="1">
    <citation type="submission" date="2018-03" db="EMBL/GenBank/DDBJ databases">
        <authorList>
            <person name="Guldener U."/>
        </authorList>
    </citation>
    <scope>NUCLEOTIDE SEQUENCE</scope>
</reference>
<gene>
    <name evidence="4" type="ORF">DNG_10248</name>
</gene>
<dbReference type="Pfam" id="PF06747">
    <property type="entry name" value="CHCH"/>
    <property type="match status" value="1"/>
</dbReference>
<protein>
    <recommendedName>
        <fullName evidence="3">CHCH domain-containing protein</fullName>
    </recommendedName>
</protein>
<dbReference type="InterPro" id="IPR010625">
    <property type="entry name" value="CHCH"/>
</dbReference>
<dbReference type="GO" id="GO:0005758">
    <property type="term" value="C:mitochondrial intermembrane space"/>
    <property type="evidence" value="ECO:0007669"/>
    <property type="project" value="InterPro"/>
</dbReference>
<proteinExistence type="predicted"/>
<feature type="region of interest" description="Disordered" evidence="2">
    <location>
        <begin position="1"/>
        <end position="31"/>
    </location>
</feature>
<keyword evidence="5" id="KW-1185">Reference proteome</keyword>
<name>A0AAE8N8U4_9PEZI</name>
<dbReference type="InterPro" id="IPR039870">
    <property type="entry name" value="Coa4-like"/>
</dbReference>
<evidence type="ECO:0000256" key="2">
    <source>
        <dbReference type="SAM" id="MobiDB-lite"/>
    </source>
</evidence>
<sequence length="86" mass="10031">MTDKQEKATPKADEPRSVADVEDEPDAWEERINRTGCAAENAKLTDCWHETKDWRQCSAEMLAFQKCWKQNHNDDRTDMKDADKES</sequence>
<evidence type="ECO:0000256" key="1">
    <source>
        <dbReference type="ARBA" id="ARBA00023157"/>
    </source>
</evidence>
<feature type="compositionally biased region" description="Basic and acidic residues" evidence="2">
    <location>
        <begin position="1"/>
        <end position="19"/>
    </location>
</feature>
<feature type="domain" description="CHCH" evidence="3">
    <location>
        <begin position="37"/>
        <end position="70"/>
    </location>
</feature>
<dbReference type="GO" id="GO:0033617">
    <property type="term" value="P:mitochondrial respiratory chain complex IV assembly"/>
    <property type="evidence" value="ECO:0007669"/>
    <property type="project" value="InterPro"/>
</dbReference>
<dbReference type="AlphaFoldDB" id="A0AAE8N8U4"/>
<keyword evidence="1" id="KW-1015">Disulfide bond</keyword>
<evidence type="ECO:0000313" key="4">
    <source>
        <dbReference type="EMBL" id="SPO07553.1"/>
    </source>
</evidence>
<evidence type="ECO:0000259" key="3">
    <source>
        <dbReference type="Pfam" id="PF06747"/>
    </source>
</evidence>
<evidence type="ECO:0000313" key="5">
    <source>
        <dbReference type="Proteomes" id="UP001187682"/>
    </source>
</evidence>
<dbReference type="Proteomes" id="UP001187682">
    <property type="component" value="Unassembled WGS sequence"/>
</dbReference>
<dbReference type="PANTHER" id="PTHR13639">
    <property type="entry name" value="CYTOCHROME C OXIDASE ASSEMBLY FACTOR 4 HOMOLOG, MITOCHONDRIAL"/>
    <property type="match status" value="1"/>
</dbReference>
<accession>A0AAE8N8U4</accession>